<organism evidence="1 2">
    <name type="scientific">Lindgomyces ingoldianus</name>
    <dbReference type="NCBI Taxonomy" id="673940"/>
    <lineage>
        <taxon>Eukaryota</taxon>
        <taxon>Fungi</taxon>
        <taxon>Dikarya</taxon>
        <taxon>Ascomycota</taxon>
        <taxon>Pezizomycotina</taxon>
        <taxon>Dothideomycetes</taxon>
        <taxon>Pleosporomycetidae</taxon>
        <taxon>Pleosporales</taxon>
        <taxon>Lindgomycetaceae</taxon>
        <taxon>Lindgomyces</taxon>
    </lineage>
</organism>
<sequence>MARTRVKGLLTVYGEPMTWHSKTIGQAANLNEREDKKGQNPGNSHPWRRELFDESVDAGRLLVLMIGSNFNLALSLFSIAPAKRLVAAFFASSPDVPFSGADASKTFSPIAEILASAVAWISRHAVSVPLEPCKCALRIGMEFLSDNNLTEQTDFEYQLSPDVRSHNLEVSDSKQEVQTLSRIVAEVNKCSISSQSDESVGSASNYHISKIPLLLREYDLTAPSSPVFGFVHNIPDLNLQGSSRASEAQSFPSVLYPPAPPSIRLSPYVLIPQRSAPPRPFEQSKASIANASRSAWLEYLNSRGLLDSEFHERDWSGKGQHAEYQVHEIPSIPLVVENVLGHTASALVESVICRNVRLARKTVRCTRRVRREDALKEVEHLQRLEHSHLVRVVGTYIITPRKDLSILLYPVAEYNLETFLDSISEDVDSDDVHQLVLASQKVRSVATFFGCLAQTLAFIHANLIKHMDIKPKNILVRDVSKEPPLTPRHPGSRSAVRYKVYVADFGIARAYTSAEDAETANPTAFTRVYAAPEVVSQDTRGLKADVFSLGCVFAEMVAALLGERDHLADIRDQNEFDSSFQANIPQVRKWVQELPISDAIPIFPDQLFAMLSRNPAHRPPAARLAKFLGSSRCCTSGPEEFIEISEKSGAGTRQEKLPGLQVLDWALWVRVTP</sequence>
<accession>A0ACB6RG81</accession>
<protein>
    <submittedName>
        <fullName evidence="1">Kinase-like protein</fullName>
    </submittedName>
</protein>
<dbReference type="Proteomes" id="UP000799755">
    <property type="component" value="Unassembled WGS sequence"/>
</dbReference>
<keyword evidence="2" id="KW-1185">Reference proteome</keyword>
<reference evidence="1" key="1">
    <citation type="journal article" date="2020" name="Stud. Mycol.">
        <title>101 Dothideomycetes genomes: a test case for predicting lifestyles and emergence of pathogens.</title>
        <authorList>
            <person name="Haridas S."/>
            <person name="Albert R."/>
            <person name="Binder M."/>
            <person name="Bloem J."/>
            <person name="Labutti K."/>
            <person name="Salamov A."/>
            <person name="Andreopoulos B."/>
            <person name="Baker S."/>
            <person name="Barry K."/>
            <person name="Bills G."/>
            <person name="Bluhm B."/>
            <person name="Cannon C."/>
            <person name="Castanera R."/>
            <person name="Culley D."/>
            <person name="Daum C."/>
            <person name="Ezra D."/>
            <person name="Gonzalez J."/>
            <person name="Henrissat B."/>
            <person name="Kuo A."/>
            <person name="Liang C."/>
            <person name="Lipzen A."/>
            <person name="Lutzoni F."/>
            <person name="Magnuson J."/>
            <person name="Mondo S."/>
            <person name="Nolan M."/>
            <person name="Ohm R."/>
            <person name="Pangilinan J."/>
            <person name="Park H.-J."/>
            <person name="Ramirez L."/>
            <person name="Alfaro M."/>
            <person name="Sun H."/>
            <person name="Tritt A."/>
            <person name="Yoshinaga Y."/>
            <person name="Zwiers L.-H."/>
            <person name="Turgeon B."/>
            <person name="Goodwin S."/>
            <person name="Spatafora J."/>
            <person name="Crous P."/>
            <person name="Grigoriev I."/>
        </authorList>
    </citation>
    <scope>NUCLEOTIDE SEQUENCE</scope>
    <source>
        <strain evidence="1">ATCC 200398</strain>
    </source>
</reference>
<evidence type="ECO:0000313" key="1">
    <source>
        <dbReference type="EMBL" id="KAF2478369.1"/>
    </source>
</evidence>
<gene>
    <name evidence="1" type="ORF">BDR25DRAFT_348626</name>
</gene>
<proteinExistence type="predicted"/>
<dbReference type="EMBL" id="MU003492">
    <property type="protein sequence ID" value="KAF2478369.1"/>
    <property type="molecule type" value="Genomic_DNA"/>
</dbReference>
<name>A0ACB6RG81_9PLEO</name>
<comment type="caution">
    <text evidence="1">The sequence shown here is derived from an EMBL/GenBank/DDBJ whole genome shotgun (WGS) entry which is preliminary data.</text>
</comment>
<evidence type="ECO:0000313" key="2">
    <source>
        <dbReference type="Proteomes" id="UP000799755"/>
    </source>
</evidence>